<protein>
    <submittedName>
        <fullName evidence="1">Uncharacterized protein</fullName>
    </submittedName>
</protein>
<name>A0A1M2VEP6_TRAPU</name>
<dbReference type="Proteomes" id="UP000184267">
    <property type="component" value="Unassembled WGS sequence"/>
</dbReference>
<evidence type="ECO:0000313" key="2">
    <source>
        <dbReference type="Proteomes" id="UP000184267"/>
    </source>
</evidence>
<dbReference type="OrthoDB" id="2322499at2759"/>
<proteinExistence type="predicted"/>
<dbReference type="STRING" id="154538.A0A1M2VEP6"/>
<sequence length="286" mass="32889">MDPLLVDFILMPKIRAICTDPNIASVGIARWPVEDIHTIFGAFAIDWKREQEAALIAMLTSVLPELRGVEDPLKLAIAAFSCTHCVRATPLRWPELLAHPCTRASWASFWEECAYVEALHDYSTDQWAPLSLKCLKVDLHVVHNLSAVVRAYSLDPFRTTQKQLDKTKKRLVCVECVSERDDGINVEVFDWLRALLHFKHPSHHSRNVPCRLKTLNEIESKAVRREEKRIRGRRDLDLPYHYRLGCVYCQFDAVRDETMSSHLKYKYVAAVLSAKIWLLVLTKTAL</sequence>
<organism evidence="1 2">
    <name type="scientific">Trametes pubescens</name>
    <name type="common">White-rot fungus</name>
    <dbReference type="NCBI Taxonomy" id="154538"/>
    <lineage>
        <taxon>Eukaryota</taxon>
        <taxon>Fungi</taxon>
        <taxon>Dikarya</taxon>
        <taxon>Basidiomycota</taxon>
        <taxon>Agaricomycotina</taxon>
        <taxon>Agaricomycetes</taxon>
        <taxon>Polyporales</taxon>
        <taxon>Polyporaceae</taxon>
        <taxon>Trametes</taxon>
    </lineage>
</organism>
<gene>
    <name evidence="1" type="ORF">TRAPUB_3017</name>
</gene>
<reference evidence="1 2" key="1">
    <citation type="submission" date="2016-10" db="EMBL/GenBank/DDBJ databases">
        <title>Genome sequence of the basidiomycete white-rot fungus Trametes pubescens.</title>
        <authorList>
            <person name="Makela M.R."/>
            <person name="Granchi Z."/>
            <person name="Peng M."/>
            <person name="De Vries R.P."/>
            <person name="Grigoriev I."/>
            <person name="Riley R."/>
            <person name="Hilden K."/>
        </authorList>
    </citation>
    <scope>NUCLEOTIDE SEQUENCE [LARGE SCALE GENOMIC DNA]</scope>
    <source>
        <strain evidence="1 2">FBCC735</strain>
    </source>
</reference>
<dbReference type="EMBL" id="MNAD01001353">
    <property type="protein sequence ID" value="OJT06082.1"/>
    <property type="molecule type" value="Genomic_DNA"/>
</dbReference>
<keyword evidence="2" id="KW-1185">Reference proteome</keyword>
<comment type="caution">
    <text evidence="1">The sequence shown here is derived from an EMBL/GenBank/DDBJ whole genome shotgun (WGS) entry which is preliminary data.</text>
</comment>
<accession>A0A1M2VEP6</accession>
<evidence type="ECO:0000313" key="1">
    <source>
        <dbReference type="EMBL" id="OJT06082.1"/>
    </source>
</evidence>
<dbReference type="AlphaFoldDB" id="A0A1M2VEP6"/>